<comment type="caution">
    <text evidence="1">The sequence shown here is derived from an EMBL/GenBank/DDBJ whole genome shotgun (WGS) entry which is preliminary data.</text>
</comment>
<dbReference type="Proteomes" id="UP001055039">
    <property type="component" value="Unassembled WGS sequence"/>
</dbReference>
<reference evidence="1" key="2">
    <citation type="submission" date="2021-08" db="EMBL/GenBank/DDBJ databases">
        <authorList>
            <person name="Tani A."/>
            <person name="Ola A."/>
            <person name="Ogura Y."/>
            <person name="Katsura K."/>
            <person name="Hayashi T."/>
        </authorList>
    </citation>
    <scope>NUCLEOTIDE SEQUENCE</scope>
    <source>
        <strain evidence="1">NBRC 15686</strain>
    </source>
</reference>
<evidence type="ECO:0000313" key="2">
    <source>
        <dbReference type="Proteomes" id="UP001055039"/>
    </source>
</evidence>
<reference evidence="1" key="1">
    <citation type="journal article" date="2021" name="Front. Microbiol.">
        <title>Comprehensive Comparative Genomics and Phenotyping of Methylobacterium Species.</title>
        <authorList>
            <person name="Alessa O."/>
            <person name="Ogura Y."/>
            <person name="Fujitani Y."/>
            <person name="Takami H."/>
            <person name="Hayashi T."/>
            <person name="Sahin N."/>
            <person name="Tani A."/>
        </authorList>
    </citation>
    <scope>NUCLEOTIDE SEQUENCE</scope>
    <source>
        <strain evidence="1">NBRC 15686</strain>
    </source>
</reference>
<proteinExistence type="predicted"/>
<sequence length="83" mass="9019">MSDHSGFRFDQAQIAGGAGLIAVDEHTSIGCWVHGISAQDIEITVPDTSLIPDVFMLTSSPLDPLKVCCTLWRTDETIGARFR</sequence>
<gene>
    <name evidence="1" type="ORF">LNAOJCKE_1646</name>
</gene>
<evidence type="ECO:0000313" key="1">
    <source>
        <dbReference type="EMBL" id="GJE64442.1"/>
    </source>
</evidence>
<name>A0ABQ4UBA7_9HYPH</name>
<accession>A0ABQ4UBA7</accession>
<dbReference type="RefSeq" id="WP_133088941.1">
    <property type="nucleotide sequence ID" value="NZ_BPRC01000004.1"/>
</dbReference>
<organism evidence="1 2">
    <name type="scientific">Methylorubrum aminovorans</name>
    <dbReference type="NCBI Taxonomy" id="269069"/>
    <lineage>
        <taxon>Bacteria</taxon>
        <taxon>Pseudomonadati</taxon>
        <taxon>Pseudomonadota</taxon>
        <taxon>Alphaproteobacteria</taxon>
        <taxon>Hyphomicrobiales</taxon>
        <taxon>Methylobacteriaceae</taxon>
        <taxon>Methylorubrum</taxon>
    </lineage>
</organism>
<keyword evidence="2" id="KW-1185">Reference proteome</keyword>
<protein>
    <recommendedName>
        <fullName evidence="3">PilZ domain-containing protein</fullName>
    </recommendedName>
</protein>
<dbReference type="EMBL" id="BPRC01000004">
    <property type="protein sequence ID" value="GJE64442.1"/>
    <property type="molecule type" value="Genomic_DNA"/>
</dbReference>
<evidence type="ECO:0008006" key="3">
    <source>
        <dbReference type="Google" id="ProtNLM"/>
    </source>
</evidence>